<gene>
    <name evidence="2" type="ORF">J2Z77_000572</name>
</gene>
<keyword evidence="3" id="KW-1185">Reference proteome</keyword>
<name>A0ABS4KXN1_STRAV</name>
<dbReference type="EMBL" id="JAGGLQ010000001">
    <property type="protein sequence ID" value="MBP2034788.1"/>
    <property type="molecule type" value="Genomic_DNA"/>
</dbReference>
<reference evidence="2 3" key="1">
    <citation type="submission" date="2021-03" db="EMBL/GenBank/DDBJ databases">
        <title>Genomic Encyclopedia of Type Strains, Phase IV (KMG-IV): sequencing the most valuable type-strain genomes for metagenomic binning, comparative biology and taxonomic classification.</title>
        <authorList>
            <person name="Goeker M."/>
        </authorList>
    </citation>
    <scope>NUCLEOTIDE SEQUENCE [LARGE SCALE GENOMIC DNA]</scope>
    <source>
        <strain evidence="2 3">DSM 40526</strain>
    </source>
</reference>
<evidence type="ECO:0000313" key="3">
    <source>
        <dbReference type="Proteomes" id="UP001519310"/>
    </source>
</evidence>
<feature type="domain" description="MDMPI C-terminal" evidence="1">
    <location>
        <begin position="37"/>
        <end position="135"/>
    </location>
</feature>
<proteinExistence type="predicted"/>
<organism evidence="2 3">
    <name type="scientific">Streptomyces avidinii</name>
    <dbReference type="NCBI Taxonomy" id="1895"/>
    <lineage>
        <taxon>Bacteria</taxon>
        <taxon>Bacillati</taxon>
        <taxon>Actinomycetota</taxon>
        <taxon>Actinomycetes</taxon>
        <taxon>Kitasatosporales</taxon>
        <taxon>Streptomycetaceae</taxon>
        <taxon>Streptomyces</taxon>
    </lineage>
</organism>
<dbReference type="RefSeq" id="WP_229920156.1">
    <property type="nucleotide sequence ID" value="NZ_BMVL01000002.1"/>
</dbReference>
<comment type="caution">
    <text evidence="2">The sequence shown here is derived from an EMBL/GenBank/DDBJ whole genome shotgun (WGS) entry which is preliminary data.</text>
</comment>
<evidence type="ECO:0000313" key="2">
    <source>
        <dbReference type="EMBL" id="MBP2034788.1"/>
    </source>
</evidence>
<protein>
    <recommendedName>
        <fullName evidence="1">MDMPI C-terminal domain-containing protein</fullName>
    </recommendedName>
</protein>
<accession>A0ABS4KXN1</accession>
<evidence type="ECO:0000259" key="1">
    <source>
        <dbReference type="Pfam" id="PF07398"/>
    </source>
</evidence>
<sequence>MVATLFIIGGGSAAGGVGGTLLPDYWQHLGAVFPPQHAITWCATALFTVCATPSAWPHKPTAFDFHAAEGRSWRLSVDGDGACTTRIPAPTAATGEDSDAAGASVHGTASELVLYLYDRIQADFLHVDGDAGLLDLLRAWEPEEK</sequence>
<dbReference type="InterPro" id="IPR010872">
    <property type="entry name" value="MDMPI_C-term_domain"/>
</dbReference>
<dbReference type="Pfam" id="PF07398">
    <property type="entry name" value="MDMPI_C"/>
    <property type="match status" value="1"/>
</dbReference>
<dbReference type="Proteomes" id="UP001519310">
    <property type="component" value="Unassembled WGS sequence"/>
</dbReference>